<dbReference type="EMBL" id="JABEMD010000008">
    <property type="protein sequence ID" value="NNH10533.1"/>
    <property type="molecule type" value="Genomic_DNA"/>
</dbReference>
<organism evidence="1 2">
    <name type="scientific">Cupriavidus gilardii</name>
    <dbReference type="NCBI Taxonomy" id="82541"/>
    <lineage>
        <taxon>Bacteria</taxon>
        <taxon>Pseudomonadati</taxon>
        <taxon>Pseudomonadota</taxon>
        <taxon>Betaproteobacteria</taxon>
        <taxon>Burkholderiales</taxon>
        <taxon>Burkholderiaceae</taxon>
        <taxon>Cupriavidus</taxon>
    </lineage>
</organism>
<name>A0A849B9G2_9BURK</name>
<reference evidence="1 2" key="1">
    <citation type="submission" date="2020-05" db="EMBL/GenBank/DDBJ databases">
        <title>MicrobeNet Type strains.</title>
        <authorList>
            <person name="Nicholson A.C."/>
        </authorList>
    </citation>
    <scope>NUCLEOTIDE SEQUENCE [LARGE SCALE GENOMIC DNA]</scope>
    <source>
        <strain evidence="1 2">ATCC 700815</strain>
    </source>
</reference>
<comment type="caution">
    <text evidence="1">The sequence shown here is derived from an EMBL/GenBank/DDBJ whole genome shotgun (WGS) entry which is preliminary data.</text>
</comment>
<dbReference type="RefSeq" id="WP_053821850.1">
    <property type="nucleotide sequence ID" value="NZ_BAAAEB010000003.1"/>
</dbReference>
<proteinExistence type="predicted"/>
<evidence type="ECO:0000313" key="2">
    <source>
        <dbReference type="Proteomes" id="UP000542973"/>
    </source>
</evidence>
<dbReference type="Proteomes" id="UP000542973">
    <property type="component" value="Unassembled WGS sequence"/>
</dbReference>
<gene>
    <name evidence="1" type="ORF">HLB16_06500</name>
</gene>
<evidence type="ECO:0000313" key="1">
    <source>
        <dbReference type="EMBL" id="NNH10533.1"/>
    </source>
</evidence>
<accession>A0A849B9G2</accession>
<dbReference type="AlphaFoldDB" id="A0A849B9G2"/>
<sequence length="256" mass="27081">MHTTSTGAAAPQQAISLPRLLESDASPAAARELPHTAFGAGEAHVALEARHDRLSLNAVFEALEQERQRHADAHPRDLLGALLESHNLRLSHCLVHDVLQAAGHANPPCGTTPADTPTARLARVLAEPNPSLEETLRARLARVLAERERPQAAGTTTAAARLLEQAAHLAARPGARPSLVSAMEQGLAAMPADLQAAWLAEWLSWPQPPAGIQDKAMALIHSGQLSDAARTNLLAKITVRNLMSSPANSPAALHPL</sequence>
<protein>
    <submittedName>
        <fullName evidence="1">Uncharacterized protein</fullName>
    </submittedName>
</protein>